<evidence type="ECO:0000313" key="3">
    <source>
        <dbReference type="Proteomes" id="UP000034793"/>
    </source>
</evidence>
<sequence length="441" mass="48494">KELAQIDKSAVDAVQLYPSYPDPNTTPSFLGQNHAYSVVFRGNGEAVVSLKVTLTNKGSDDLKEINLRLPNINPTDISVYQMLRTSSCSRYKYQEYDAASKTYIQLNPPVCEQYQPIDYYSGYGSYKYQKADSDFTGDTLTIALPVPITANSSGSYFVYFRAFGFAKKNVFGAYDFDFESLKTEDEIANLSVGISTDSDFVLKNAQGSVNYRVEAPNFAAVGGTVALGVPAASTQMDSYVAQIGRGTISKSASNLSVLESYSVSGSYAKSRLQLYAKQLITIALIIVVVAVLIIALLKVMLRKFSKKKINADEGVDTKDQEQAMPSKTRNLLVSLGLSFASSLFMAIYTGLLIFASTNLSRLLGYQYEMFFVLFIVVISFCVYSVLLFGPALYVGAKRGVGWGMATILMTIFWLVIYLGVGLLVVYLLNPIRPIPTPYPVY</sequence>
<keyword evidence="1" id="KW-0812">Transmembrane</keyword>
<feature type="transmembrane region" description="Helical" evidence="1">
    <location>
        <begin position="406"/>
        <end position="428"/>
    </location>
</feature>
<evidence type="ECO:0000313" key="2">
    <source>
        <dbReference type="EMBL" id="KKR28292.1"/>
    </source>
</evidence>
<protein>
    <submittedName>
        <fullName evidence="2">Uncharacterized protein</fullName>
    </submittedName>
</protein>
<feature type="transmembrane region" description="Helical" evidence="1">
    <location>
        <begin position="369"/>
        <end position="394"/>
    </location>
</feature>
<dbReference type="EMBL" id="LBXL01000053">
    <property type="protein sequence ID" value="KKR28292.1"/>
    <property type="molecule type" value="Genomic_DNA"/>
</dbReference>
<name>A0A0G0SRR4_9BACT</name>
<accession>A0A0G0SRR4</accession>
<reference evidence="2 3" key="1">
    <citation type="journal article" date="2015" name="Nature">
        <title>rRNA introns, odd ribosomes, and small enigmatic genomes across a large radiation of phyla.</title>
        <authorList>
            <person name="Brown C.T."/>
            <person name="Hug L.A."/>
            <person name="Thomas B.C."/>
            <person name="Sharon I."/>
            <person name="Castelle C.J."/>
            <person name="Singh A."/>
            <person name="Wilkins M.J."/>
            <person name="Williams K.H."/>
            <person name="Banfield J.F."/>
        </authorList>
    </citation>
    <scope>NUCLEOTIDE SEQUENCE [LARGE SCALE GENOMIC DNA]</scope>
</reference>
<keyword evidence="1" id="KW-0472">Membrane</keyword>
<organism evidence="2 3">
    <name type="scientific">Candidatus Woesebacteria bacterium GW2011_GWA1_39_8</name>
    <dbReference type="NCBI Taxonomy" id="1618552"/>
    <lineage>
        <taxon>Bacteria</taxon>
        <taxon>Candidatus Woeseibacteriota</taxon>
    </lineage>
</organism>
<feature type="non-terminal residue" evidence="2">
    <location>
        <position position="1"/>
    </location>
</feature>
<proteinExistence type="predicted"/>
<gene>
    <name evidence="2" type="ORF">UT61_C0053G0028</name>
</gene>
<dbReference type="AlphaFoldDB" id="A0A0G0SRR4"/>
<feature type="transmembrane region" description="Helical" evidence="1">
    <location>
        <begin position="279"/>
        <end position="301"/>
    </location>
</feature>
<keyword evidence="1" id="KW-1133">Transmembrane helix</keyword>
<comment type="caution">
    <text evidence="2">The sequence shown here is derived from an EMBL/GenBank/DDBJ whole genome shotgun (WGS) entry which is preliminary data.</text>
</comment>
<dbReference type="Proteomes" id="UP000034793">
    <property type="component" value="Unassembled WGS sequence"/>
</dbReference>
<evidence type="ECO:0000256" key="1">
    <source>
        <dbReference type="SAM" id="Phobius"/>
    </source>
</evidence>
<feature type="transmembrane region" description="Helical" evidence="1">
    <location>
        <begin position="331"/>
        <end position="357"/>
    </location>
</feature>